<organism evidence="1 2">
    <name type="scientific">Peronosclerospora sorghi</name>
    <dbReference type="NCBI Taxonomy" id="230839"/>
    <lineage>
        <taxon>Eukaryota</taxon>
        <taxon>Sar</taxon>
        <taxon>Stramenopiles</taxon>
        <taxon>Oomycota</taxon>
        <taxon>Peronosporomycetes</taxon>
        <taxon>Peronosporales</taxon>
        <taxon>Peronosporaceae</taxon>
        <taxon>Peronosclerospora</taxon>
    </lineage>
</organism>
<evidence type="ECO:0000313" key="2">
    <source>
        <dbReference type="Proteomes" id="UP001163321"/>
    </source>
</evidence>
<dbReference type="Proteomes" id="UP001163321">
    <property type="component" value="Chromosome 6"/>
</dbReference>
<gene>
    <name evidence="1" type="ORF">PsorP6_011041</name>
</gene>
<name>A0ACC0VUK4_9STRA</name>
<comment type="caution">
    <text evidence="1">The sequence shown here is derived from an EMBL/GenBank/DDBJ whole genome shotgun (WGS) entry which is preliminary data.</text>
</comment>
<keyword evidence="2" id="KW-1185">Reference proteome</keyword>
<dbReference type="EMBL" id="CM047585">
    <property type="protein sequence ID" value="KAI9910169.1"/>
    <property type="molecule type" value="Genomic_DNA"/>
</dbReference>
<reference evidence="1 2" key="1">
    <citation type="journal article" date="2022" name="bioRxiv">
        <title>The genome of the oomycete Peronosclerospora sorghi, a cosmopolitan pathogen of maize and sorghum, is inflated with dispersed pseudogenes.</title>
        <authorList>
            <person name="Fletcher K."/>
            <person name="Martin F."/>
            <person name="Isakeit T."/>
            <person name="Cavanaugh K."/>
            <person name="Magill C."/>
            <person name="Michelmore R."/>
        </authorList>
    </citation>
    <scope>NUCLEOTIDE SEQUENCE [LARGE SCALE GENOMIC DNA]</scope>
    <source>
        <strain evidence="1">P6</strain>
    </source>
</reference>
<evidence type="ECO:0000313" key="1">
    <source>
        <dbReference type="EMBL" id="KAI9910169.1"/>
    </source>
</evidence>
<proteinExistence type="predicted"/>
<sequence>MKSSTSCLGCAAIALLTVSLPAVAQQPGTNFPEDHPSLPSQVCRKGPNGSVQCVTEASSIVLDVGRRQINAVGTTNSCYADGKWNTATCSTPQSCAQTCGVEGAAYETNHSITTRGNELNLKLKSLSKLSARVYMLDASGTKYKQFQLLNQEFTFDVDMSLLPCGSNGALYFVKMDADGGTARFPTNTAGAKYGTGYCDAQSPKTIRFVNGEANLNNSLGSTCSEMDIWEANSMATVYTTHACSIKGQQMCLTNEECGSTKETEYKGWCDQKGCSYNPFRMGNPTFYGRGKEFDIDTTRPFTVVTQFVTRDNTTTGELVEIRRLYKQDNRVIGNPYTTWRGLNVSNSITDATCEATTSYFHKHPYKMGNLAVLGKEMIGGMTLTFSIWVDTAKNMSWLDSYETGEDPKLPGARGGPCQNPGGDPASVLANYPNTAAKFSNIRSGDFGTTY</sequence>
<protein>
    <submittedName>
        <fullName evidence="1">Uncharacterized protein</fullName>
    </submittedName>
</protein>
<accession>A0ACC0VUK4</accession>